<dbReference type="Proteomes" id="UP001732700">
    <property type="component" value="Chromosome 5A"/>
</dbReference>
<sequence length="119" mass="13204">MRMSLFFFLLVAGATVLDAAAMPSTALDGKWQPISNITDPHLKDLGEWAVAEHTKVYNDGLRFSKVVSGEVQIVAVLNYRLVVDALPLDGKDTMYEAEVFEQDWPTSTTRKLVSFDPAN</sequence>
<name>A0ACD5XMF9_AVESA</name>
<evidence type="ECO:0000313" key="1">
    <source>
        <dbReference type="EnsemblPlants" id="AVESA.00010b.r2.5AG0796370.1.CDS.1"/>
    </source>
</evidence>
<keyword evidence="2" id="KW-1185">Reference proteome</keyword>
<reference evidence="1" key="2">
    <citation type="submission" date="2025-09" db="UniProtKB">
        <authorList>
            <consortium name="EnsemblPlants"/>
        </authorList>
    </citation>
    <scope>IDENTIFICATION</scope>
</reference>
<organism evidence="1 2">
    <name type="scientific">Avena sativa</name>
    <name type="common">Oat</name>
    <dbReference type="NCBI Taxonomy" id="4498"/>
    <lineage>
        <taxon>Eukaryota</taxon>
        <taxon>Viridiplantae</taxon>
        <taxon>Streptophyta</taxon>
        <taxon>Embryophyta</taxon>
        <taxon>Tracheophyta</taxon>
        <taxon>Spermatophyta</taxon>
        <taxon>Magnoliopsida</taxon>
        <taxon>Liliopsida</taxon>
        <taxon>Poales</taxon>
        <taxon>Poaceae</taxon>
        <taxon>BOP clade</taxon>
        <taxon>Pooideae</taxon>
        <taxon>Poodae</taxon>
        <taxon>Poeae</taxon>
        <taxon>Poeae Chloroplast Group 1 (Aveneae type)</taxon>
        <taxon>Aveninae</taxon>
        <taxon>Avena</taxon>
    </lineage>
</organism>
<accession>A0ACD5XMF9</accession>
<dbReference type="EnsemblPlants" id="AVESA.00010b.r2.5AG0796370.1">
    <property type="protein sequence ID" value="AVESA.00010b.r2.5AG0796370.1.CDS.1"/>
    <property type="gene ID" value="AVESA.00010b.r2.5AG0796370"/>
</dbReference>
<proteinExistence type="predicted"/>
<evidence type="ECO:0000313" key="2">
    <source>
        <dbReference type="Proteomes" id="UP001732700"/>
    </source>
</evidence>
<reference evidence="1" key="1">
    <citation type="submission" date="2021-05" db="EMBL/GenBank/DDBJ databases">
        <authorList>
            <person name="Scholz U."/>
            <person name="Mascher M."/>
            <person name="Fiebig A."/>
        </authorList>
    </citation>
    <scope>NUCLEOTIDE SEQUENCE [LARGE SCALE GENOMIC DNA]</scope>
</reference>
<protein>
    <submittedName>
        <fullName evidence="1">Uncharacterized protein</fullName>
    </submittedName>
</protein>